<dbReference type="Proteomes" id="UP001595816">
    <property type="component" value="Unassembled WGS sequence"/>
</dbReference>
<evidence type="ECO:0000256" key="2">
    <source>
        <dbReference type="SAM" id="Phobius"/>
    </source>
</evidence>
<dbReference type="PANTHER" id="PTHR37947">
    <property type="entry name" value="BLL2462 PROTEIN"/>
    <property type="match status" value="1"/>
</dbReference>
<keyword evidence="2" id="KW-0812">Transmembrane</keyword>
<evidence type="ECO:0000313" key="4">
    <source>
        <dbReference type="EMBL" id="MFC4135950.1"/>
    </source>
</evidence>
<feature type="transmembrane region" description="Helical" evidence="2">
    <location>
        <begin position="309"/>
        <end position="331"/>
    </location>
</feature>
<reference evidence="5" key="1">
    <citation type="journal article" date="2019" name="Int. J. Syst. Evol. Microbiol.">
        <title>The Global Catalogue of Microorganisms (GCM) 10K type strain sequencing project: providing services to taxonomists for standard genome sequencing and annotation.</title>
        <authorList>
            <consortium name="The Broad Institute Genomics Platform"/>
            <consortium name="The Broad Institute Genome Sequencing Center for Infectious Disease"/>
            <person name="Wu L."/>
            <person name="Ma J."/>
        </authorList>
    </citation>
    <scope>NUCLEOTIDE SEQUENCE [LARGE SCALE GENOMIC DNA]</scope>
    <source>
        <strain evidence="5">CGMCC 4.7289</strain>
    </source>
</reference>
<accession>A0ABV8M0G7</accession>
<dbReference type="Gene3D" id="3.40.50.410">
    <property type="entry name" value="von Willebrand factor, type A domain"/>
    <property type="match status" value="1"/>
</dbReference>
<gene>
    <name evidence="4" type="ORF">ACFOZ4_35550</name>
</gene>
<dbReference type="SUPFAM" id="SSF53300">
    <property type="entry name" value="vWA-like"/>
    <property type="match status" value="1"/>
</dbReference>
<dbReference type="InterPro" id="IPR002035">
    <property type="entry name" value="VWF_A"/>
</dbReference>
<feature type="transmembrane region" description="Helical" evidence="2">
    <location>
        <begin position="6"/>
        <end position="26"/>
    </location>
</feature>
<sequence>MTVMYPLLAVVAVLLTAAAITAYVVLLRRWSAALRAAGLDLTAFSGPAGRRRHLPYALFLAALPLLLLALARPAAEVNVPRVSGTVILVLDVSQSMTADDVKPNRLSAAKTAAAGFVAAQPSTVDMGVVVFGQDGLATQAPTADHDAVLSAIDRASAAGGTSLRQAILVALTAIVGKPVALPADGQAPDLGYWGSATIVLFSDGEDTSGGGGGGGGGAAGDGSGGVQTAADLAATAGVRIETVGIGTAQGTTVKADGYQVATALREDVLTDLAATTGGSYHPASDTDQINQIHRSIDLRITTRPETVELTGVLAVAALVLLTAGGLLMISWHGRIV</sequence>
<evidence type="ECO:0000313" key="5">
    <source>
        <dbReference type="Proteomes" id="UP001595816"/>
    </source>
</evidence>
<dbReference type="PANTHER" id="PTHR37947:SF2">
    <property type="entry name" value="VON WILLEBRAND FACTOR TYPE A"/>
    <property type="match status" value="1"/>
</dbReference>
<dbReference type="InterPro" id="IPR036465">
    <property type="entry name" value="vWFA_dom_sf"/>
</dbReference>
<dbReference type="EMBL" id="JBHSAY010000028">
    <property type="protein sequence ID" value="MFC4135950.1"/>
    <property type="molecule type" value="Genomic_DNA"/>
</dbReference>
<proteinExistence type="predicted"/>
<name>A0ABV8M0G7_9ACTN</name>
<keyword evidence="2" id="KW-0472">Membrane</keyword>
<evidence type="ECO:0000259" key="3">
    <source>
        <dbReference type="PROSITE" id="PS50234"/>
    </source>
</evidence>
<organism evidence="4 5">
    <name type="scientific">Hamadaea flava</name>
    <dbReference type="NCBI Taxonomy" id="1742688"/>
    <lineage>
        <taxon>Bacteria</taxon>
        <taxon>Bacillati</taxon>
        <taxon>Actinomycetota</taxon>
        <taxon>Actinomycetes</taxon>
        <taxon>Micromonosporales</taxon>
        <taxon>Micromonosporaceae</taxon>
        <taxon>Hamadaea</taxon>
    </lineage>
</organism>
<dbReference type="PROSITE" id="PS50234">
    <property type="entry name" value="VWFA"/>
    <property type="match status" value="1"/>
</dbReference>
<keyword evidence="5" id="KW-1185">Reference proteome</keyword>
<feature type="compositionally biased region" description="Gly residues" evidence="1">
    <location>
        <begin position="207"/>
        <end position="224"/>
    </location>
</feature>
<protein>
    <submittedName>
        <fullName evidence="4">VWA domain-containing protein</fullName>
    </submittedName>
</protein>
<keyword evidence="2" id="KW-1133">Transmembrane helix</keyword>
<dbReference type="Pfam" id="PF13519">
    <property type="entry name" value="VWA_2"/>
    <property type="match status" value="1"/>
</dbReference>
<feature type="domain" description="VWFA" evidence="3">
    <location>
        <begin position="85"/>
        <end position="296"/>
    </location>
</feature>
<dbReference type="RefSeq" id="WP_253762534.1">
    <property type="nucleotide sequence ID" value="NZ_JAMZDZ010000001.1"/>
</dbReference>
<comment type="caution">
    <text evidence="4">The sequence shown here is derived from an EMBL/GenBank/DDBJ whole genome shotgun (WGS) entry which is preliminary data.</text>
</comment>
<evidence type="ECO:0000256" key="1">
    <source>
        <dbReference type="SAM" id="MobiDB-lite"/>
    </source>
</evidence>
<feature type="region of interest" description="Disordered" evidence="1">
    <location>
        <begin position="204"/>
        <end position="224"/>
    </location>
</feature>
<dbReference type="SMART" id="SM00327">
    <property type="entry name" value="VWA"/>
    <property type="match status" value="1"/>
</dbReference>